<reference evidence="7" key="2">
    <citation type="submission" date="2020-09" db="EMBL/GenBank/DDBJ databases">
        <authorList>
            <person name="Sun Q."/>
            <person name="Zhou Y."/>
        </authorList>
    </citation>
    <scope>NUCLEOTIDE SEQUENCE</scope>
    <source>
        <strain evidence="7">CGMCC 1.12921</strain>
    </source>
</reference>
<reference evidence="7" key="1">
    <citation type="journal article" date="2014" name="Int. J. Syst. Evol. Microbiol.">
        <title>Complete genome sequence of Corynebacterium casei LMG S-19264T (=DSM 44701T), isolated from a smear-ripened cheese.</title>
        <authorList>
            <consortium name="US DOE Joint Genome Institute (JGI-PGF)"/>
            <person name="Walter F."/>
            <person name="Albersmeier A."/>
            <person name="Kalinowski J."/>
            <person name="Ruckert C."/>
        </authorList>
    </citation>
    <scope>NUCLEOTIDE SEQUENCE</scope>
    <source>
        <strain evidence="7">CGMCC 1.12921</strain>
    </source>
</reference>
<dbReference type="SFLD" id="SFLDS00029">
    <property type="entry name" value="Radical_SAM"/>
    <property type="match status" value="1"/>
</dbReference>
<proteinExistence type="predicted"/>
<dbReference type="InterPro" id="IPR050377">
    <property type="entry name" value="Radical_SAM_PqqE_MftC-like"/>
</dbReference>
<sequence length="311" mass="34577">MPDGLTHEKFSHPDVTARGETRASVALRQLETLWLNTGTLCNIECANCYIESSPKNDRLVYLTAADCEPFLDEALDFGTREIGITGGEPFMNPDIIRICEMALERGFELLVLTNAMKPMMRPRVQAGLLDLQRRFGSRLTLRISIDHYTKECHEEERGPGTFQPTLDGMAWLASHGFRLAAAGRTMWGEPEEEERAGYRALFERLGVDIDVNDRARLVLFPEMDDGGDPPEITTDCWSILNKNPDSVMCSSSRMVVRHKGAERPAVQACTLLAYAPEFNLGATLEQASRPVKLNHRHCATFCVLGGGNCSG</sequence>
<evidence type="ECO:0000256" key="5">
    <source>
        <dbReference type="ARBA" id="ARBA00023014"/>
    </source>
</evidence>
<protein>
    <recommendedName>
        <fullName evidence="6">Radical SAM core domain-containing protein</fullName>
    </recommendedName>
</protein>
<feature type="domain" description="Radical SAM core" evidence="6">
    <location>
        <begin position="36"/>
        <end position="179"/>
    </location>
</feature>
<dbReference type="RefSeq" id="WP_188160589.1">
    <property type="nucleotide sequence ID" value="NZ_BMGH01000002.1"/>
</dbReference>
<comment type="cofactor">
    <cofactor evidence="1">
        <name>[4Fe-4S] cluster</name>
        <dbReference type="ChEBI" id="CHEBI:49883"/>
    </cofactor>
</comment>
<evidence type="ECO:0000256" key="4">
    <source>
        <dbReference type="ARBA" id="ARBA00023004"/>
    </source>
</evidence>
<organism evidence="7 8">
    <name type="scientific">Aquisalinus flavus</name>
    <dbReference type="NCBI Taxonomy" id="1526572"/>
    <lineage>
        <taxon>Bacteria</taxon>
        <taxon>Pseudomonadati</taxon>
        <taxon>Pseudomonadota</taxon>
        <taxon>Alphaproteobacteria</taxon>
        <taxon>Parvularculales</taxon>
        <taxon>Parvularculaceae</taxon>
        <taxon>Aquisalinus</taxon>
    </lineage>
</organism>
<dbReference type="InterPro" id="IPR058240">
    <property type="entry name" value="rSAM_sf"/>
</dbReference>
<evidence type="ECO:0000256" key="3">
    <source>
        <dbReference type="ARBA" id="ARBA00022723"/>
    </source>
</evidence>
<accession>A0A8J2V465</accession>
<dbReference type="AlphaFoldDB" id="A0A8J2V465"/>
<dbReference type="GO" id="GO:0051536">
    <property type="term" value="F:iron-sulfur cluster binding"/>
    <property type="evidence" value="ECO:0007669"/>
    <property type="project" value="UniProtKB-KW"/>
</dbReference>
<dbReference type="InterPro" id="IPR007197">
    <property type="entry name" value="rSAM"/>
</dbReference>
<dbReference type="EMBL" id="BMGH01000002">
    <property type="protein sequence ID" value="GGD19278.1"/>
    <property type="molecule type" value="Genomic_DNA"/>
</dbReference>
<keyword evidence="2" id="KW-0949">S-adenosyl-L-methionine</keyword>
<dbReference type="Pfam" id="PF04055">
    <property type="entry name" value="Radical_SAM"/>
    <property type="match status" value="1"/>
</dbReference>
<dbReference type="Proteomes" id="UP000613582">
    <property type="component" value="Unassembled WGS sequence"/>
</dbReference>
<keyword evidence="4" id="KW-0408">Iron</keyword>
<dbReference type="CDD" id="cd01335">
    <property type="entry name" value="Radical_SAM"/>
    <property type="match status" value="1"/>
</dbReference>
<name>A0A8J2V465_9PROT</name>
<dbReference type="SUPFAM" id="SSF102114">
    <property type="entry name" value="Radical SAM enzymes"/>
    <property type="match status" value="1"/>
</dbReference>
<dbReference type="GO" id="GO:0003824">
    <property type="term" value="F:catalytic activity"/>
    <property type="evidence" value="ECO:0007669"/>
    <property type="project" value="InterPro"/>
</dbReference>
<evidence type="ECO:0000259" key="6">
    <source>
        <dbReference type="Pfam" id="PF04055"/>
    </source>
</evidence>
<dbReference type="GO" id="GO:0046872">
    <property type="term" value="F:metal ion binding"/>
    <property type="evidence" value="ECO:0007669"/>
    <property type="project" value="UniProtKB-KW"/>
</dbReference>
<keyword evidence="3" id="KW-0479">Metal-binding</keyword>
<keyword evidence="8" id="KW-1185">Reference proteome</keyword>
<dbReference type="PANTHER" id="PTHR11228:SF22">
    <property type="entry name" value="PEPTIDE BIOSYNTHESIS PROTEIN YYDG-RELATED"/>
    <property type="match status" value="1"/>
</dbReference>
<gene>
    <name evidence="7" type="ORF">GCM10011342_29940</name>
</gene>
<dbReference type="SFLD" id="SFLDG01067">
    <property type="entry name" value="SPASM/twitch_domain_containing"/>
    <property type="match status" value="1"/>
</dbReference>
<evidence type="ECO:0000256" key="1">
    <source>
        <dbReference type="ARBA" id="ARBA00001966"/>
    </source>
</evidence>
<evidence type="ECO:0000256" key="2">
    <source>
        <dbReference type="ARBA" id="ARBA00022691"/>
    </source>
</evidence>
<dbReference type="PANTHER" id="PTHR11228">
    <property type="entry name" value="RADICAL SAM DOMAIN PROTEIN"/>
    <property type="match status" value="1"/>
</dbReference>
<evidence type="ECO:0000313" key="7">
    <source>
        <dbReference type="EMBL" id="GGD19278.1"/>
    </source>
</evidence>
<comment type="caution">
    <text evidence="7">The sequence shown here is derived from an EMBL/GenBank/DDBJ whole genome shotgun (WGS) entry which is preliminary data.</text>
</comment>
<dbReference type="Gene3D" id="3.20.20.70">
    <property type="entry name" value="Aldolase class I"/>
    <property type="match status" value="1"/>
</dbReference>
<keyword evidence="5" id="KW-0411">Iron-sulfur</keyword>
<evidence type="ECO:0000313" key="8">
    <source>
        <dbReference type="Proteomes" id="UP000613582"/>
    </source>
</evidence>
<dbReference type="InterPro" id="IPR013785">
    <property type="entry name" value="Aldolase_TIM"/>
</dbReference>